<dbReference type="EnsemblPlants" id="Solyc04g071200.2.1">
    <property type="protein sequence ID" value="Solyc04g071200.2.1"/>
    <property type="gene ID" value="Solyc04g071200.2"/>
</dbReference>
<protein>
    <recommendedName>
        <fullName evidence="4">Transmembrane protein</fullName>
    </recommendedName>
</protein>
<keyword evidence="3" id="KW-1185">Reference proteome</keyword>
<reference evidence="2" key="1">
    <citation type="journal article" date="2012" name="Nature">
        <title>The tomato genome sequence provides insights into fleshy fruit evolution.</title>
        <authorList>
            <consortium name="Tomato Genome Consortium"/>
        </authorList>
    </citation>
    <scope>NUCLEOTIDE SEQUENCE [LARGE SCALE GENOMIC DNA]</scope>
    <source>
        <strain evidence="2">cv. Heinz 1706</strain>
    </source>
</reference>
<dbReference type="Proteomes" id="UP000004994">
    <property type="component" value="Chromosome 4"/>
</dbReference>
<evidence type="ECO:0000313" key="3">
    <source>
        <dbReference type="Proteomes" id="UP000004994"/>
    </source>
</evidence>
<accession>A0A3Q7G3N2</accession>
<dbReference type="InParanoid" id="A0A3Q7G3N2"/>
<dbReference type="AlphaFoldDB" id="A0A3Q7G3N2"/>
<sequence>MAAMRVKTIFFSLLIVIIFLSNVIESHKFAGRSNLTIETIHGTYMIVWTYTNNQLLCIRCLAPKDLRYNFYFSILKES</sequence>
<dbReference type="PaxDb" id="4081-Solyc04g071200.1.1"/>
<proteinExistence type="predicted"/>
<name>A0A3Q7G3N2_SOLLC</name>
<evidence type="ECO:0000256" key="1">
    <source>
        <dbReference type="SAM" id="SignalP"/>
    </source>
</evidence>
<feature type="signal peptide" evidence="1">
    <location>
        <begin position="1"/>
        <end position="26"/>
    </location>
</feature>
<feature type="chain" id="PRO_5018602147" description="Transmembrane protein" evidence="1">
    <location>
        <begin position="27"/>
        <end position="78"/>
    </location>
</feature>
<reference evidence="2" key="2">
    <citation type="submission" date="2019-01" db="UniProtKB">
        <authorList>
            <consortium name="EnsemblPlants"/>
        </authorList>
    </citation>
    <scope>IDENTIFICATION</scope>
    <source>
        <strain evidence="2">cv. Heinz 1706</strain>
    </source>
</reference>
<organism evidence="2">
    <name type="scientific">Solanum lycopersicum</name>
    <name type="common">Tomato</name>
    <name type="synonym">Lycopersicon esculentum</name>
    <dbReference type="NCBI Taxonomy" id="4081"/>
    <lineage>
        <taxon>Eukaryota</taxon>
        <taxon>Viridiplantae</taxon>
        <taxon>Streptophyta</taxon>
        <taxon>Embryophyta</taxon>
        <taxon>Tracheophyta</taxon>
        <taxon>Spermatophyta</taxon>
        <taxon>Magnoliopsida</taxon>
        <taxon>eudicotyledons</taxon>
        <taxon>Gunneridae</taxon>
        <taxon>Pentapetalae</taxon>
        <taxon>asterids</taxon>
        <taxon>lamiids</taxon>
        <taxon>Solanales</taxon>
        <taxon>Solanaceae</taxon>
        <taxon>Solanoideae</taxon>
        <taxon>Solaneae</taxon>
        <taxon>Solanum</taxon>
        <taxon>Solanum subgen. Lycopersicon</taxon>
    </lineage>
</organism>
<evidence type="ECO:0000313" key="2">
    <source>
        <dbReference type="EnsemblPlants" id="Solyc04g071200.2.1"/>
    </source>
</evidence>
<evidence type="ECO:0008006" key="4">
    <source>
        <dbReference type="Google" id="ProtNLM"/>
    </source>
</evidence>
<keyword evidence="1" id="KW-0732">Signal</keyword>
<dbReference type="Gramene" id="Solyc04g071200.2.1">
    <property type="protein sequence ID" value="Solyc04g071200.2.1"/>
    <property type="gene ID" value="Solyc04g071200.2"/>
</dbReference>